<dbReference type="RefSeq" id="XP_021855600.1">
    <property type="nucleotide sequence ID" value="XM_021999908.2"/>
</dbReference>
<dbReference type="PANTHER" id="PTHR46407">
    <property type="entry name" value="OS02G0208700 PROTEIN"/>
    <property type="match status" value="1"/>
</dbReference>
<dbReference type="SUPFAM" id="SSF117281">
    <property type="entry name" value="Kelch motif"/>
    <property type="match status" value="1"/>
</dbReference>
<dbReference type="InterPro" id="IPR001810">
    <property type="entry name" value="F-box_dom"/>
</dbReference>
<dbReference type="SMART" id="SM00256">
    <property type="entry name" value="FBOX"/>
    <property type="match status" value="1"/>
</dbReference>
<dbReference type="KEGG" id="soe:110794943"/>
<dbReference type="Gene3D" id="1.20.1280.50">
    <property type="match status" value="1"/>
</dbReference>
<dbReference type="GO" id="GO:2000762">
    <property type="term" value="P:regulation of phenylpropanoid metabolic process"/>
    <property type="evidence" value="ECO:0000318"/>
    <property type="project" value="GO_Central"/>
</dbReference>
<dbReference type="Pfam" id="PF24681">
    <property type="entry name" value="Kelch_KLHDC2_KLHL20_DRC7"/>
    <property type="match status" value="1"/>
</dbReference>
<dbReference type="CDD" id="cd22152">
    <property type="entry name" value="F-box_AtAFR-like"/>
    <property type="match status" value="1"/>
</dbReference>
<gene>
    <name evidence="3" type="primary">LOC110794943</name>
</gene>
<proteinExistence type="predicted"/>
<dbReference type="PANTHER" id="PTHR46407:SF21">
    <property type="entry name" value="F-BOX_KELCH-REPEAT PROTEIN SKIP20"/>
    <property type="match status" value="1"/>
</dbReference>
<dbReference type="GO" id="GO:0005829">
    <property type="term" value="C:cytosol"/>
    <property type="evidence" value="ECO:0000318"/>
    <property type="project" value="GO_Central"/>
</dbReference>
<dbReference type="Gene3D" id="2.120.10.80">
    <property type="entry name" value="Kelch-type beta propeller"/>
    <property type="match status" value="1"/>
</dbReference>
<feature type="domain" description="F-box" evidence="1">
    <location>
        <begin position="22"/>
        <end position="62"/>
    </location>
</feature>
<reference evidence="3" key="2">
    <citation type="submission" date="2025-08" db="UniProtKB">
        <authorList>
            <consortium name="RefSeq"/>
        </authorList>
    </citation>
    <scope>IDENTIFICATION</scope>
    <source>
        <tissue evidence="3">Leaf</tissue>
    </source>
</reference>
<dbReference type="InterPro" id="IPR015915">
    <property type="entry name" value="Kelch-typ_b-propeller"/>
</dbReference>
<evidence type="ECO:0000313" key="3">
    <source>
        <dbReference type="RefSeq" id="XP_021855600.1"/>
    </source>
</evidence>
<name>A0A9R0K2X6_SPIOL</name>
<reference evidence="2" key="1">
    <citation type="journal article" date="2021" name="Nat. Commun.">
        <title>Genomic analyses provide insights into spinach domestication and the genetic basis of agronomic traits.</title>
        <authorList>
            <person name="Cai X."/>
            <person name="Sun X."/>
            <person name="Xu C."/>
            <person name="Sun H."/>
            <person name="Wang X."/>
            <person name="Ge C."/>
            <person name="Zhang Z."/>
            <person name="Wang Q."/>
            <person name="Fei Z."/>
            <person name="Jiao C."/>
            <person name="Wang Q."/>
        </authorList>
    </citation>
    <scope>NUCLEOTIDE SEQUENCE [LARGE SCALE GENOMIC DNA]</scope>
    <source>
        <strain evidence="2">cv. Varoflay</strain>
    </source>
</reference>
<keyword evidence="2" id="KW-1185">Reference proteome</keyword>
<dbReference type="InterPro" id="IPR036047">
    <property type="entry name" value="F-box-like_dom_sf"/>
</dbReference>
<sequence>MADYCTTNPMEFLQFEQLIPGLPDDLALECLLRVPITSHPSIRLVSHLWKSTVSNPSFFSNRRRGLLAENHVFLIQPLSPLPLPPPPLLSSEDKDAVIGDTDMIDVKETVHSGPLLYNLNVFNTNNEEWRCLAGITIPTFSQCVVLPTIGKLVVLGGWDPATLEPVSRVLVLDLAVGTWKEGSPMPTARSFFACAAVGPSTVYVAGGHDGQKNALRSAEAYDVVADEWKALPPMAVERDESYGLSLTEDGKFWVISGYGTESQGRFKPDAEVFNPESNTWEIVTGVWPYPGNNPKSTAIVIVEGQRRWWYIVGGEIKEFQWEDKIWKGINLGSIPKRVTELWSSSSSVSLLDVGNGKIFLMGNGENCGGEGMIILERENVDNNNNNTNKGGVNWRWQHVHAPPRFLGFPFSASHLLI</sequence>
<evidence type="ECO:0000313" key="2">
    <source>
        <dbReference type="Proteomes" id="UP000813463"/>
    </source>
</evidence>
<dbReference type="GO" id="GO:0080037">
    <property type="term" value="P:negative regulation of cytokinin-activated signaling pathway"/>
    <property type="evidence" value="ECO:0007669"/>
    <property type="project" value="InterPro"/>
</dbReference>
<dbReference type="InterPro" id="IPR006652">
    <property type="entry name" value="Kelch_1"/>
</dbReference>
<dbReference type="SUPFAM" id="SSF81383">
    <property type="entry name" value="F-box domain"/>
    <property type="match status" value="1"/>
</dbReference>
<dbReference type="Pfam" id="PF00646">
    <property type="entry name" value="F-box"/>
    <property type="match status" value="1"/>
</dbReference>
<dbReference type="AlphaFoldDB" id="A0A9R0K2X6"/>
<evidence type="ECO:0000259" key="1">
    <source>
        <dbReference type="SMART" id="SM00256"/>
    </source>
</evidence>
<dbReference type="OrthoDB" id="191037at2759"/>
<dbReference type="InterPro" id="IPR044595">
    <property type="entry name" value="KMD1-4"/>
</dbReference>
<dbReference type="SMART" id="SM00612">
    <property type="entry name" value="Kelch"/>
    <property type="match status" value="2"/>
</dbReference>
<dbReference type="Proteomes" id="UP000813463">
    <property type="component" value="Chromosome 3"/>
</dbReference>
<organism evidence="2 3">
    <name type="scientific">Spinacia oleracea</name>
    <name type="common">Spinach</name>
    <dbReference type="NCBI Taxonomy" id="3562"/>
    <lineage>
        <taxon>Eukaryota</taxon>
        <taxon>Viridiplantae</taxon>
        <taxon>Streptophyta</taxon>
        <taxon>Embryophyta</taxon>
        <taxon>Tracheophyta</taxon>
        <taxon>Spermatophyta</taxon>
        <taxon>Magnoliopsida</taxon>
        <taxon>eudicotyledons</taxon>
        <taxon>Gunneridae</taxon>
        <taxon>Pentapetalae</taxon>
        <taxon>Caryophyllales</taxon>
        <taxon>Chenopodiaceae</taxon>
        <taxon>Chenopodioideae</taxon>
        <taxon>Anserineae</taxon>
        <taxon>Spinacia</taxon>
    </lineage>
</organism>
<dbReference type="GeneID" id="110794943"/>
<accession>A0A9R0K2X6</accession>
<protein>
    <submittedName>
        <fullName evidence="3">F-box/kelch-repeat protein SKIP20</fullName>
    </submittedName>
</protein>